<comment type="caution">
    <text evidence="2">The sequence shown here is derived from an EMBL/GenBank/DDBJ whole genome shotgun (WGS) entry which is preliminary data.</text>
</comment>
<evidence type="ECO:0000313" key="2">
    <source>
        <dbReference type="EMBL" id="RRQ51147.1"/>
    </source>
</evidence>
<dbReference type="OrthoDB" id="7432270at2"/>
<evidence type="ECO:0000256" key="1">
    <source>
        <dbReference type="SAM" id="Phobius"/>
    </source>
</evidence>
<name>A0A3R8RBG3_9SPHN</name>
<feature type="transmembrane region" description="Helical" evidence="1">
    <location>
        <begin position="20"/>
        <end position="39"/>
    </location>
</feature>
<accession>A0A3R8RBG3</accession>
<protein>
    <submittedName>
        <fullName evidence="2">Uncharacterized protein</fullName>
    </submittedName>
</protein>
<reference evidence="2 3" key="1">
    <citation type="submission" date="2018-12" db="EMBL/GenBank/DDBJ databases">
        <authorList>
            <person name="Kim S.-J."/>
            <person name="Jung G.-Y."/>
        </authorList>
    </citation>
    <scope>NUCLEOTIDE SEQUENCE [LARGE SCALE GENOMIC DNA]</scope>
    <source>
        <strain evidence="2 3">03SU3-P</strain>
    </source>
</reference>
<sequence length="278" mass="29174">MSDYPTAQSASSSGMKFKHFILLLLITFAAGAAATWWLADSFGILAPTAQEAADAEKIAASLPSANVTPATLPAAGTTTQVQGQVVPIYVTDSAISGDAVRGEGLLLTFAARRALDNGAPLGYLAEQLRLRFGAAQPQAVATIISAAQAPVTIDKLQTELTALAPMLVSGHRDNGAWTTVKSELSQLFVLRKDEGAMRTPEQHLIRAQAFVEAGNLSAAMLEVTAMPGAPAAQSWMVRAKRYADARKALLRLEEMALIRPVVMPVAAQAPAAEASVKP</sequence>
<proteinExistence type="predicted"/>
<dbReference type="AlphaFoldDB" id="A0A3R8RBG3"/>
<gene>
    <name evidence="2" type="ORF">D7D48_09190</name>
</gene>
<keyword evidence="1" id="KW-1133">Transmembrane helix</keyword>
<keyword evidence="3" id="KW-1185">Reference proteome</keyword>
<evidence type="ECO:0000313" key="3">
    <source>
        <dbReference type="Proteomes" id="UP000268553"/>
    </source>
</evidence>
<keyword evidence="1" id="KW-0812">Transmembrane</keyword>
<dbReference type="Proteomes" id="UP000268553">
    <property type="component" value="Unassembled WGS sequence"/>
</dbReference>
<organism evidence="2 3">
    <name type="scientific">Sphingorhabdus wooponensis</name>
    <dbReference type="NCBI Taxonomy" id="940136"/>
    <lineage>
        <taxon>Bacteria</taxon>
        <taxon>Pseudomonadati</taxon>
        <taxon>Pseudomonadota</taxon>
        <taxon>Alphaproteobacteria</taxon>
        <taxon>Sphingomonadales</taxon>
        <taxon>Sphingomonadaceae</taxon>
        <taxon>Sphingorhabdus</taxon>
    </lineage>
</organism>
<keyword evidence="1" id="KW-0472">Membrane</keyword>
<dbReference type="EMBL" id="RWJI01000002">
    <property type="protein sequence ID" value="RRQ51147.1"/>
    <property type="molecule type" value="Genomic_DNA"/>
</dbReference>
<dbReference type="RefSeq" id="WP_125231121.1">
    <property type="nucleotide sequence ID" value="NZ_RWJI01000002.1"/>
</dbReference>